<reference evidence="1 2" key="1">
    <citation type="submission" date="2014-04" db="EMBL/GenBank/DDBJ databases">
        <title>Genome assembly of Hyalangium minutum DSM 14724.</title>
        <authorList>
            <person name="Sharma G."/>
            <person name="Subramanian S."/>
        </authorList>
    </citation>
    <scope>NUCLEOTIDE SEQUENCE [LARGE SCALE GENOMIC DNA]</scope>
    <source>
        <strain evidence="1 2">DSM 14724</strain>
    </source>
</reference>
<name>A0A085WJC2_9BACT</name>
<dbReference type="AlphaFoldDB" id="A0A085WJC2"/>
<gene>
    <name evidence="1" type="ORF">DB31_8268</name>
</gene>
<protein>
    <submittedName>
        <fullName evidence="1">Gamma-glutamyltranspeptidase</fullName>
    </submittedName>
</protein>
<comment type="caution">
    <text evidence="1">The sequence shown here is derived from an EMBL/GenBank/DDBJ whole genome shotgun (WGS) entry which is preliminary data.</text>
</comment>
<accession>A0A085WJC2</accession>
<dbReference type="InterPro" id="IPR008164">
    <property type="entry name" value="XGLTT_rpt"/>
</dbReference>
<organism evidence="1 2">
    <name type="scientific">Hyalangium minutum</name>
    <dbReference type="NCBI Taxonomy" id="394096"/>
    <lineage>
        <taxon>Bacteria</taxon>
        <taxon>Pseudomonadati</taxon>
        <taxon>Myxococcota</taxon>
        <taxon>Myxococcia</taxon>
        <taxon>Myxococcales</taxon>
        <taxon>Cystobacterineae</taxon>
        <taxon>Archangiaceae</taxon>
        <taxon>Hyalangium</taxon>
    </lineage>
</organism>
<dbReference type="EMBL" id="JMCB01000007">
    <property type="protein sequence ID" value="KFE67785.1"/>
    <property type="molecule type" value="Genomic_DNA"/>
</dbReference>
<evidence type="ECO:0000313" key="2">
    <source>
        <dbReference type="Proteomes" id="UP000028725"/>
    </source>
</evidence>
<sequence>MVVAALLMGSVACGRMEESGESMVTPSTAKQELTESNGLTVNGLTVNGLTVNGLTVNGLTVNGLTVNGLSSSAFASWFSRDVALNNMLMKYMVQCALPAGETRTYRELETGTAYTWEGSLGLAPGWVRGHDFSVEEQQLVSACLAAHVNKYGMHVPLSVLGLKAERQPIAYSQEELESFPRREACFFGNLFTGEGVFAGVDRDYLDASESSPRACGLTTQEGASESACSPMVHVEESCETLCMLDPSGLFYTECRYNGQKYRPLTTRIRSEDVFACGDGVCQFTESCGLNDTATSCFSDCGACE</sequence>
<evidence type="ECO:0000313" key="1">
    <source>
        <dbReference type="EMBL" id="KFE67785.1"/>
    </source>
</evidence>
<dbReference type="Proteomes" id="UP000028725">
    <property type="component" value="Unassembled WGS sequence"/>
</dbReference>
<proteinExistence type="predicted"/>
<dbReference type="PATRIC" id="fig|394096.3.peg.4309"/>
<keyword evidence="2" id="KW-1185">Reference proteome</keyword>
<dbReference type="STRING" id="394096.DB31_8268"/>
<dbReference type="Pfam" id="PF01744">
    <property type="entry name" value="GLTT"/>
    <property type="match status" value="1"/>
</dbReference>